<feature type="domain" description="RecF/RecN/SMC N-terminal" evidence="3">
    <location>
        <begin position="38"/>
        <end position="92"/>
    </location>
</feature>
<evidence type="ECO:0000256" key="1">
    <source>
        <dbReference type="ARBA" id="ARBA00004123"/>
    </source>
</evidence>
<name>A0A391NTE7_9EUKA</name>
<dbReference type="InterPro" id="IPR003395">
    <property type="entry name" value="RecF/RecN/SMC_N"/>
</dbReference>
<sequence length="100" mass="10851">MEVDESMGEGPVATQAMGGSERAEAKGRKRHPAHPLVLDHLVLDNFKSYAGRHTVGPFHKHFTSIIGPNGSGKSNTIDSLLFVFGSRSKSLRCVSECGWE</sequence>
<dbReference type="GO" id="GO:0005634">
    <property type="term" value="C:nucleus"/>
    <property type="evidence" value="ECO:0007669"/>
    <property type="project" value="UniProtKB-SubCell"/>
</dbReference>
<comment type="subcellular location">
    <subcellularLocation>
        <location evidence="1">Nucleus</location>
    </subcellularLocation>
</comment>
<feature type="region of interest" description="Disordered" evidence="2">
    <location>
        <begin position="1"/>
        <end position="31"/>
    </location>
</feature>
<accession>A0A391NTE7</accession>
<reference evidence="4 5" key="1">
    <citation type="journal article" date="2018" name="PLoS ONE">
        <title>The draft genome of Kipferlia bialata reveals reductive genome evolution in fornicate parasites.</title>
        <authorList>
            <person name="Tanifuji G."/>
            <person name="Takabayashi S."/>
            <person name="Kume K."/>
            <person name="Takagi M."/>
            <person name="Nakayama T."/>
            <person name="Kamikawa R."/>
            <person name="Inagaki Y."/>
            <person name="Hashimoto T."/>
        </authorList>
    </citation>
    <scope>NUCLEOTIDE SEQUENCE [LARGE SCALE GENOMIC DNA]</scope>
    <source>
        <strain evidence="4">NY0173</strain>
    </source>
</reference>
<evidence type="ECO:0000256" key="2">
    <source>
        <dbReference type="SAM" id="MobiDB-lite"/>
    </source>
</evidence>
<dbReference type="Proteomes" id="UP000265618">
    <property type="component" value="Unassembled WGS sequence"/>
</dbReference>
<dbReference type="Pfam" id="PF02463">
    <property type="entry name" value="SMC_N"/>
    <property type="match status" value="1"/>
</dbReference>
<keyword evidence="5" id="KW-1185">Reference proteome</keyword>
<dbReference type="InterPro" id="IPR027417">
    <property type="entry name" value="P-loop_NTPase"/>
</dbReference>
<dbReference type="AlphaFoldDB" id="A0A391NTE7"/>
<evidence type="ECO:0000259" key="3">
    <source>
        <dbReference type="Pfam" id="PF02463"/>
    </source>
</evidence>
<organism evidence="4 5">
    <name type="scientific">Kipferlia bialata</name>
    <dbReference type="NCBI Taxonomy" id="797122"/>
    <lineage>
        <taxon>Eukaryota</taxon>
        <taxon>Metamonada</taxon>
        <taxon>Carpediemonas-like organisms</taxon>
        <taxon>Kipferlia</taxon>
    </lineage>
</organism>
<dbReference type="Gene3D" id="3.40.50.300">
    <property type="entry name" value="P-loop containing nucleotide triphosphate hydrolases"/>
    <property type="match status" value="1"/>
</dbReference>
<dbReference type="OrthoDB" id="5575062at2759"/>
<gene>
    <name evidence="4" type="ORF">KIPB_012317</name>
</gene>
<dbReference type="PANTHER" id="PTHR18937">
    <property type="entry name" value="STRUCTURAL MAINTENANCE OF CHROMOSOMES SMC FAMILY MEMBER"/>
    <property type="match status" value="1"/>
</dbReference>
<protein>
    <recommendedName>
        <fullName evidence="3">RecF/RecN/SMC N-terminal domain-containing protein</fullName>
    </recommendedName>
</protein>
<comment type="caution">
    <text evidence="4">The sequence shown here is derived from an EMBL/GenBank/DDBJ whole genome shotgun (WGS) entry which is preliminary data.</text>
</comment>
<dbReference type="EMBL" id="BDIP01005396">
    <property type="protein sequence ID" value="GCA63880.1"/>
    <property type="molecule type" value="Genomic_DNA"/>
</dbReference>
<dbReference type="SUPFAM" id="SSF52540">
    <property type="entry name" value="P-loop containing nucleoside triphosphate hydrolases"/>
    <property type="match status" value="1"/>
</dbReference>
<evidence type="ECO:0000313" key="5">
    <source>
        <dbReference type="Proteomes" id="UP000265618"/>
    </source>
</evidence>
<evidence type="ECO:0000313" key="4">
    <source>
        <dbReference type="EMBL" id="GCA63880.1"/>
    </source>
</evidence>
<proteinExistence type="predicted"/>